<dbReference type="InterPro" id="IPR011008">
    <property type="entry name" value="Dimeric_a/b-barrel"/>
</dbReference>
<gene>
    <name evidence="3" type="ORF">EV193_110244</name>
</gene>
<organism evidence="3 4">
    <name type="scientific">Herbihabitans rhizosphaerae</name>
    <dbReference type="NCBI Taxonomy" id="1872711"/>
    <lineage>
        <taxon>Bacteria</taxon>
        <taxon>Bacillati</taxon>
        <taxon>Actinomycetota</taxon>
        <taxon>Actinomycetes</taxon>
        <taxon>Pseudonocardiales</taxon>
        <taxon>Pseudonocardiaceae</taxon>
        <taxon>Herbihabitans</taxon>
    </lineage>
</organism>
<evidence type="ECO:0000313" key="4">
    <source>
        <dbReference type="Proteomes" id="UP000294257"/>
    </source>
</evidence>
<dbReference type="Pfam" id="PF03795">
    <property type="entry name" value="YCII"/>
    <property type="match status" value="1"/>
</dbReference>
<evidence type="ECO:0000256" key="1">
    <source>
        <dbReference type="ARBA" id="ARBA00007689"/>
    </source>
</evidence>
<comment type="caution">
    <text evidence="3">The sequence shown here is derived from an EMBL/GenBank/DDBJ whole genome shotgun (WGS) entry which is preliminary data.</text>
</comment>
<keyword evidence="4" id="KW-1185">Reference proteome</keyword>
<reference evidence="3 4" key="1">
    <citation type="submission" date="2019-02" db="EMBL/GenBank/DDBJ databases">
        <title>Genomic Encyclopedia of Type Strains, Phase IV (KMG-IV): sequencing the most valuable type-strain genomes for metagenomic binning, comparative biology and taxonomic classification.</title>
        <authorList>
            <person name="Goeker M."/>
        </authorList>
    </citation>
    <scope>NUCLEOTIDE SEQUENCE [LARGE SCALE GENOMIC DNA]</scope>
    <source>
        <strain evidence="3 4">DSM 101727</strain>
    </source>
</reference>
<dbReference type="EMBL" id="SGWQ01000010">
    <property type="protein sequence ID" value="RZS34094.1"/>
    <property type="molecule type" value="Genomic_DNA"/>
</dbReference>
<dbReference type="SUPFAM" id="SSF54909">
    <property type="entry name" value="Dimeric alpha+beta barrel"/>
    <property type="match status" value="1"/>
</dbReference>
<dbReference type="PANTHER" id="PTHR35174">
    <property type="entry name" value="BLL7171 PROTEIN-RELATED"/>
    <property type="match status" value="1"/>
</dbReference>
<feature type="domain" description="YCII-related" evidence="2">
    <location>
        <begin position="29"/>
        <end position="104"/>
    </location>
</feature>
<evidence type="ECO:0000259" key="2">
    <source>
        <dbReference type="Pfam" id="PF03795"/>
    </source>
</evidence>
<dbReference type="RefSeq" id="WP_130347479.1">
    <property type="nucleotide sequence ID" value="NZ_SGWQ01000010.1"/>
</dbReference>
<dbReference type="Proteomes" id="UP000294257">
    <property type="component" value="Unassembled WGS sequence"/>
</dbReference>
<dbReference type="OrthoDB" id="668782at2"/>
<protein>
    <recommendedName>
        <fullName evidence="2">YCII-related domain-containing protein</fullName>
    </recommendedName>
</protein>
<dbReference type="InterPro" id="IPR005545">
    <property type="entry name" value="YCII"/>
</dbReference>
<dbReference type="Gene3D" id="3.30.70.1060">
    <property type="entry name" value="Dimeric alpha+beta barrel"/>
    <property type="match status" value="1"/>
</dbReference>
<accession>A0A4Q7KHR4</accession>
<dbReference type="PANTHER" id="PTHR35174:SF3">
    <property type="entry name" value="BLL7171 PROTEIN"/>
    <property type="match status" value="1"/>
</dbReference>
<comment type="similarity">
    <text evidence="1">Belongs to the YciI family.</text>
</comment>
<dbReference type="AlphaFoldDB" id="A0A4Q7KHR4"/>
<name>A0A4Q7KHR4_9PSEU</name>
<proteinExistence type="inferred from homology"/>
<evidence type="ECO:0000313" key="3">
    <source>
        <dbReference type="EMBL" id="RZS34094.1"/>
    </source>
</evidence>
<sequence length="133" mass="14349">MTKFMLLLNYEQIEGVPPMTSWAPEDIKRHIDFQHRLSDELLASGELVEARGLAAPELAKFVVSDGVGAPVVTDGPFPETKELLAGYRLVDVESEQRAVEIAATMSASPGPAGAPIKQAIEVRQVMSAPSTDF</sequence>